<evidence type="ECO:0000259" key="1">
    <source>
        <dbReference type="Pfam" id="PF02852"/>
    </source>
</evidence>
<keyword evidence="2" id="KW-0575">Peroxidase</keyword>
<name>W7BJL1_9LIST</name>
<dbReference type="GO" id="GO:0004601">
    <property type="term" value="F:peroxidase activity"/>
    <property type="evidence" value="ECO:0007669"/>
    <property type="project" value="UniProtKB-KW"/>
</dbReference>
<comment type="caution">
    <text evidence="2">The sequence shown here is derived from an EMBL/GenBank/DDBJ whole genome shotgun (WGS) entry which is preliminary data.</text>
</comment>
<dbReference type="AlphaFoldDB" id="W7BJL1"/>
<dbReference type="Proteomes" id="UP000019246">
    <property type="component" value="Unassembled WGS sequence"/>
</dbReference>
<dbReference type="SUPFAM" id="SSF55424">
    <property type="entry name" value="FAD/NAD-linked reductases, dimerisation (C-terminal) domain"/>
    <property type="match status" value="1"/>
</dbReference>
<evidence type="ECO:0000313" key="2">
    <source>
        <dbReference type="EMBL" id="EUJ19973.1"/>
    </source>
</evidence>
<dbReference type="EMBL" id="AOCG01000005">
    <property type="protein sequence ID" value="EUJ19973.1"/>
    <property type="molecule type" value="Genomic_DNA"/>
</dbReference>
<keyword evidence="2" id="KW-0560">Oxidoreductase</keyword>
<sequence>MLYSPNDQKVLGFQIMANGAIHELINIAAIALQKEMTLSELALVDFYMLPGINFLPHIINEAAFKALRAE</sequence>
<dbReference type="Pfam" id="PF02852">
    <property type="entry name" value="Pyr_redox_dim"/>
    <property type="match status" value="1"/>
</dbReference>
<accession>W7BJL1</accession>
<keyword evidence="3" id="KW-1185">Reference proteome</keyword>
<dbReference type="InterPro" id="IPR004099">
    <property type="entry name" value="Pyr_nucl-diS_OxRdtase_dimer"/>
</dbReference>
<dbReference type="STRING" id="1265818.MAQA_04321"/>
<dbReference type="Gene3D" id="3.30.390.30">
    <property type="match status" value="1"/>
</dbReference>
<protein>
    <submittedName>
        <fullName evidence="2">NADH peroxidase</fullName>
    </submittedName>
</protein>
<dbReference type="PATRIC" id="fig|1265818.5.peg.864"/>
<feature type="domain" description="Pyridine nucleotide-disulphide oxidoreductase dimerisation" evidence="1">
    <location>
        <begin position="1"/>
        <end position="43"/>
    </location>
</feature>
<gene>
    <name evidence="2" type="ORF">MAQA_04321</name>
</gene>
<organism evidence="2 3">
    <name type="scientific">Listeria aquatica FSL S10-1188</name>
    <dbReference type="NCBI Taxonomy" id="1265818"/>
    <lineage>
        <taxon>Bacteria</taxon>
        <taxon>Bacillati</taxon>
        <taxon>Bacillota</taxon>
        <taxon>Bacilli</taxon>
        <taxon>Bacillales</taxon>
        <taxon>Listeriaceae</taxon>
        <taxon>Listeria</taxon>
    </lineage>
</organism>
<evidence type="ECO:0000313" key="3">
    <source>
        <dbReference type="Proteomes" id="UP000019246"/>
    </source>
</evidence>
<proteinExistence type="predicted"/>
<dbReference type="RefSeq" id="WP_036071528.1">
    <property type="nucleotide sequence ID" value="NZ_AOCG01000005.1"/>
</dbReference>
<dbReference type="OrthoDB" id="9802028at2"/>
<dbReference type="InterPro" id="IPR016156">
    <property type="entry name" value="FAD/NAD-linked_Rdtase_dimer_sf"/>
</dbReference>
<reference evidence="2 3" key="1">
    <citation type="journal article" date="2014" name="Int. J. Syst. Evol. Microbiol.">
        <title>Listeria floridensis sp. nov., Listeria aquatica sp. nov., Listeria cornellensis sp. nov., Listeria riparia sp. nov. and Listeria grandensis sp. nov., from agricultural and natural environments.</title>
        <authorList>
            <person name="den Bakker H.C."/>
            <person name="Warchocki S."/>
            <person name="Wright E.M."/>
            <person name="Allred A.F."/>
            <person name="Ahlstrom C."/>
            <person name="Manuel C.S."/>
            <person name="Stasiewicz M.J."/>
            <person name="Burrell A."/>
            <person name="Roof S."/>
            <person name="Strawn L."/>
            <person name="Fortes E.D."/>
            <person name="Nightingale K.K."/>
            <person name="Kephart D."/>
            <person name="Wiedmann M."/>
        </authorList>
    </citation>
    <scope>NUCLEOTIDE SEQUENCE [LARGE SCALE GENOMIC DNA]</scope>
    <source>
        <strain evidence="2 3">FSL S10-1188</strain>
    </source>
</reference>